<gene>
    <name evidence="1" type="ORF">B0H17DRAFT_893929</name>
</gene>
<dbReference type="EMBL" id="JARKIE010000184">
    <property type="protein sequence ID" value="KAJ7669746.1"/>
    <property type="molecule type" value="Genomic_DNA"/>
</dbReference>
<organism evidence="1 2">
    <name type="scientific">Mycena rosella</name>
    <name type="common">Pink bonnet</name>
    <name type="synonym">Agaricus rosellus</name>
    <dbReference type="NCBI Taxonomy" id="1033263"/>
    <lineage>
        <taxon>Eukaryota</taxon>
        <taxon>Fungi</taxon>
        <taxon>Dikarya</taxon>
        <taxon>Basidiomycota</taxon>
        <taxon>Agaricomycotina</taxon>
        <taxon>Agaricomycetes</taxon>
        <taxon>Agaricomycetidae</taxon>
        <taxon>Agaricales</taxon>
        <taxon>Marasmiineae</taxon>
        <taxon>Mycenaceae</taxon>
        <taxon>Mycena</taxon>
    </lineage>
</organism>
<sequence length="637" mass="71451">LNMSRQLATFARKMGDYERLVIAIATNDVPRVHALINTAIRNGASVNTITAQITEAVQGLRSTKGFTKLENDLSLLIYRLGGQSLLYSLNHALGLPSLRTIGNSANFVKVMPTIGPISMDEIRQNIRHVVVETRALAGRTGKHGIVVMMDEVAIEESATYFPSHNKVGGLCQKHSGTLPLTLQTYKSALTIVDALREGTVHFGKEMTLVAVKFSNEPNIYPILAAPTCKHETAADMVDLYEKIMSGWEEIAEEICGTIWNFSTDGDGDRRRAGYLLFCKYELPADDSLYQILSHLAGLNLCTGLKRRLSTFDWRHILKRDCTLIRQPSGMCCDAGRVVNPFSLAQCLKLLPDHDDYSVHKLLNPNDPQDVPRAIDLIEAIISLRDVLAPTNDVELAANLDSVRLLGHLLENLALPFITPELSLSEQIEMLSTYAHLSFVLFREYRLEFMSNQLYGDTQTAIKNIVFTVAKQQELDRTGKANANDDGTDPVEGYFAFMRMAGGHNSAMNYKQAVERTGWACDIEGVYSRWPHLHKESRRRKITRTEQKDHLNSSKWKADIISGNCDLIDRWRLGEVKAITILRRHSKLSPEKYNFRAILKNGVDFLRPWGGNIYPGFIDDKMTPDQTPDRSLHEPAPS</sequence>
<feature type="non-terminal residue" evidence="1">
    <location>
        <position position="1"/>
    </location>
</feature>
<accession>A0AAD7G8E2</accession>
<evidence type="ECO:0000313" key="1">
    <source>
        <dbReference type="EMBL" id="KAJ7669746.1"/>
    </source>
</evidence>
<feature type="non-terminal residue" evidence="1">
    <location>
        <position position="637"/>
    </location>
</feature>
<proteinExistence type="predicted"/>
<protein>
    <submittedName>
        <fullName evidence="1">Uncharacterized protein</fullName>
    </submittedName>
</protein>
<name>A0AAD7G8E2_MYCRO</name>
<keyword evidence="2" id="KW-1185">Reference proteome</keyword>
<comment type="caution">
    <text evidence="1">The sequence shown here is derived from an EMBL/GenBank/DDBJ whole genome shotgun (WGS) entry which is preliminary data.</text>
</comment>
<reference evidence="1" key="1">
    <citation type="submission" date="2023-03" db="EMBL/GenBank/DDBJ databases">
        <title>Massive genome expansion in bonnet fungi (Mycena s.s.) driven by repeated elements and novel gene families across ecological guilds.</title>
        <authorList>
            <consortium name="Lawrence Berkeley National Laboratory"/>
            <person name="Harder C.B."/>
            <person name="Miyauchi S."/>
            <person name="Viragh M."/>
            <person name="Kuo A."/>
            <person name="Thoen E."/>
            <person name="Andreopoulos B."/>
            <person name="Lu D."/>
            <person name="Skrede I."/>
            <person name="Drula E."/>
            <person name="Henrissat B."/>
            <person name="Morin E."/>
            <person name="Kohler A."/>
            <person name="Barry K."/>
            <person name="LaButti K."/>
            <person name="Morin E."/>
            <person name="Salamov A."/>
            <person name="Lipzen A."/>
            <person name="Mereny Z."/>
            <person name="Hegedus B."/>
            <person name="Baldrian P."/>
            <person name="Stursova M."/>
            <person name="Weitz H."/>
            <person name="Taylor A."/>
            <person name="Grigoriev I.V."/>
            <person name="Nagy L.G."/>
            <person name="Martin F."/>
            <person name="Kauserud H."/>
        </authorList>
    </citation>
    <scope>NUCLEOTIDE SEQUENCE</scope>
    <source>
        <strain evidence="1">CBHHK067</strain>
    </source>
</reference>
<dbReference type="AlphaFoldDB" id="A0AAD7G8E2"/>
<evidence type="ECO:0000313" key="2">
    <source>
        <dbReference type="Proteomes" id="UP001221757"/>
    </source>
</evidence>
<dbReference type="Proteomes" id="UP001221757">
    <property type="component" value="Unassembled WGS sequence"/>
</dbReference>